<dbReference type="Gene3D" id="1.20.5.190">
    <property type="match status" value="2"/>
</dbReference>
<comment type="caution">
    <text evidence="7">Lacks conserved residue(s) required for the propagation of feature annotation.</text>
</comment>
<dbReference type="PROSITE" id="PS51456">
    <property type="entry name" value="MYOSIN_MOTOR"/>
    <property type="match status" value="1"/>
</dbReference>
<dbReference type="FunFam" id="3.40.850.10:FF:000008">
    <property type="entry name" value="Putative unconventional myosin-IXa"/>
    <property type="match status" value="1"/>
</dbReference>
<keyword evidence="5 7" id="KW-0518">Myosin</keyword>
<keyword evidence="7" id="KW-0009">Actin-binding</keyword>
<evidence type="ECO:0000256" key="4">
    <source>
        <dbReference type="ARBA" id="ARBA00022840"/>
    </source>
</evidence>
<reference evidence="10" key="1">
    <citation type="submission" date="2021-12" db="EMBL/GenBank/DDBJ databases">
        <authorList>
            <person name="Martin H S."/>
        </authorList>
    </citation>
    <scope>NUCLEOTIDE SEQUENCE</scope>
</reference>
<keyword evidence="6" id="KW-0505">Motor protein</keyword>
<name>A0A8J9YAA2_9NEOP</name>
<keyword evidence="2" id="KW-0963">Cytoplasm</keyword>
<feature type="non-terminal residue" evidence="10">
    <location>
        <position position="608"/>
    </location>
</feature>
<dbReference type="PANTHER" id="PTHR46184:SF5">
    <property type="entry name" value="UNCONVENTIONAL MYOSIN-IXA-LIKE"/>
    <property type="match status" value="1"/>
</dbReference>
<proteinExistence type="inferred from homology"/>
<keyword evidence="11" id="KW-1185">Reference proteome</keyword>
<feature type="compositionally biased region" description="Basic and acidic residues" evidence="8">
    <location>
        <begin position="547"/>
        <end position="567"/>
    </location>
</feature>
<dbReference type="GO" id="GO:0005737">
    <property type="term" value="C:cytoplasm"/>
    <property type="evidence" value="ECO:0007669"/>
    <property type="project" value="UniProtKB-SubCell"/>
</dbReference>
<dbReference type="PANTHER" id="PTHR46184">
    <property type="entry name" value="UNCONVENTIONAL MYOSIN-IXB-LIKE PROTEIN"/>
    <property type="match status" value="1"/>
</dbReference>
<evidence type="ECO:0000256" key="6">
    <source>
        <dbReference type="ARBA" id="ARBA00023175"/>
    </source>
</evidence>
<feature type="domain" description="Myosin motor" evidence="9">
    <location>
        <begin position="1"/>
        <end position="227"/>
    </location>
</feature>
<evidence type="ECO:0000256" key="7">
    <source>
        <dbReference type="PROSITE-ProRule" id="PRU00782"/>
    </source>
</evidence>
<keyword evidence="4" id="KW-0067">ATP-binding</keyword>
<evidence type="ECO:0000256" key="5">
    <source>
        <dbReference type="ARBA" id="ARBA00023123"/>
    </source>
</evidence>
<evidence type="ECO:0000256" key="2">
    <source>
        <dbReference type="ARBA" id="ARBA00022490"/>
    </source>
</evidence>
<dbReference type="AlphaFoldDB" id="A0A8J9YAA2"/>
<accession>A0A8J9YAA2</accession>
<dbReference type="InterPro" id="IPR000048">
    <property type="entry name" value="IQ_motif_EF-hand-BS"/>
</dbReference>
<dbReference type="Gene3D" id="3.40.850.10">
    <property type="entry name" value="Kinesin motor domain"/>
    <property type="match status" value="1"/>
</dbReference>
<comment type="similarity">
    <text evidence="7">Belongs to the TRAFAC class myosin-kinesin ATPase superfamily. Myosin family.</text>
</comment>
<feature type="compositionally biased region" description="Basic and acidic residues" evidence="8">
    <location>
        <begin position="323"/>
        <end position="333"/>
    </location>
</feature>
<protein>
    <recommendedName>
        <fullName evidence="9">Myosin motor domain-containing protein</fullName>
    </recommendedName>
</protein>
<comment type="subcellular location">
    <subcellularLocation>
        <location evidence="1">Cytoplasm</location>
    </subcellularLocation>
</comment>
<dbReference type="SUPFAM" id="SSF52540">
    <property type="entry name" value="P-loop containing nucleoside triphosphate hydrolases"/>
    <property type="match status" value="2"/>
</dbReference>
<dbReference type="SMART" id="SM00015">
    <property type="entry name" value="IQ"/>
    <property type="match status" value="3"/>
</dbReference>
<dbReference type="GO" id="GO:0051015">
    <property type="term" value="F:actin filament binding"/>
    <property type="evidence" value="ECO:0007669"/>
    <property type="project" value="TreeGrafter"/>
</dbReference>
<dbReference type="InterPro" id="IPR001609">
    <property type="entry name" value="Myosin_head_motor_dom-like"/>
</dbReference>
<keyword evidence="3" id="KW-0547">Nucleotide-binding</keyword>
<evidence type="ECO:0000256" key="1">
    <source>
        <dbReference type="ARBA" id="ARBA00004496"/>
    </source>
</evidence>
<feature type="compositionally biased region" description="Low complexity" evidence="8">
    <location>
        <begin position="510"/>
        <end position="522"/>
    </location>
</feature>
<feature type="compositionally biased region" description="Basic and acidic residues" evidence="8">
    <location>
        <begin position="9"/>
        <end position="45"/>
    </location>
</feature>
<dbReference type="GO" id="GO:0000146">
    <property type="term" value="F:microfilament motor activity"/>
    <property type="evidence" value="ECO:0007669"/>
    <property type="project" value="InterPro"/>
</dbReference>
<dbReference type="Proteomes" id="UP000838878">
    <property type="component" value="Chromosome 5"/>
</dbReference>
<dbReference type="GO" id="GO:0035556">
    <property type="term" value="P:intracellular signal transduction"/>
    <property type="evidence" value="ECO:0007669"/>
    <property type="project" value="InterPro"/>
</dbReference>
<dbReference type="GO" id="GO:0005096">
    <property type="term" value="F:GTPase activator activity"/>
    <property type="evidence" value="ECO:0007669"/>
    <property type="project" value="InterPro"/>
</dbReference>
<dbReference type="SMART" id="SM00242">
    <property type="entry name" value="MYSc"/>
    <property type="match status" value="1"/>
</dbReference>
<dbReference type="Pfam" id="PF00612">
    <property type="entry name" value="IQ"/>
    <property type="match status" value="3"/>
</dbReference>
<dbReference type="InterPro" id="IPR046987">
    <property type="entry name" value="Myo9"/>
</dbReference>
<dbReference type="GO" id="GO:0005884">
    <property type="term" value="C:actin filament"/>
    <property type="evidence" value="ECO:0007669"/>
    <property type="project" value="TreeGrafter"/>
</dbReference>
<feature type="region of interest" description="Actin-binding" evidence="7">
    <location>
        <begin position="109"/>
        <end position="131"/>
    </location>
</feature>
<evidence type="ECO:0000313" key="10">
    <source>
        <dbReference type="EMBL" id="CAH0724959.1"/>
    </source>
</evidence>
<dbReference type="PROSITE" id="PS50096">
    <property type="entry name" value="IQ"/>
    <property type="match status" value="2"/>
</dbReference>
<dbReference type="OrthoDB" id="312459at2759"/>
<dbReference type="EMBL" id="OV170225">
    <property type="protein sequence ID" value="CAH0724959.1"/>
    <property type="molecule type" value="Genomic_DNA"/>
</dbReference>
<evidence type="ECO:0000313" key="11">
    <source>
        <dbReference type="Proteomes" id="UP000838878"/>
    </source>
</evidence>
<feature type="region of interest" description="Disordered" evidence="8">
    <location>
        <begin position="1"/>
        <end position="45"/>
    </location>
</feature>
<feature type="compositionally biased region" description="Polar residues" evidence="8">
    <location>
        <begin position="523"/>
        <end position="535"/>
    </location>
</feature>
<dbReference type="InterPro" id="IPR027417">
    <property type="entry name" value="P-loop_NTPase"/>
</dbReference>
<dbReference type="Pfam" id="PF00063">
    <property type="entry name" value="Myosin_head"/>
    <property type="match status" value="1"/>
</dbReference>
<feature type="region of interest" description="Disordered" evidence="8">
    <location>
        <begin position="498"/>
        <end position="567"/>
    </location>
</feature>
<evidence type="ECO:0000259" key="9">
    <source>
        <dbReference type="PROSITE" id="PS51456"/>
    </source>
</evidence>
<dbReference type="GO" id="GO:0005524">
    <property type="term" value="F:ATP binding"/>
    <property type="evidence" value="ECO:0007669"/>
    <property type="project" value="UniProtKB-KW"/>
</dbReference>
<evidence type="ECO:0000256" key="8">
    <source>
        <dbReference type="SAM" id="MobiDB-lite"/>
    </source>
</evidence>
<organism evidence="10 11">
    <name type="scientific">Brenthis ino</name>
    <name type="common">lesser marbled fritillary</name>
    <dbReference type="NCBI Taxonomy" id="405034"/>
    <lineage>
        <taxon>Eukaryota</taxon>
        <taxon>Metazoa</taxon>
        <taxon>Ecdysozoa</taxon>
        <taxon>Arthropoda</taxon>
        <taxon>Hexapoda</taxon>
        <taxon>Insecta</taxon>
        <taxon>Pterygota</taxon>
        <taxon>Neoptera</taxon>
        <taxon>Endopterygota</taxon>
        <taxon>Lepidoptera</taxon>
        <taxon>Glossata</taxon>
        <taxon>Ditrysia</taxon>
        <taxon>Papilionoidea</taxon>
        <taxon>Nymphalidae</taxon>
        <taxon>Heliconiinae</taxon>
        <taxon>Argynnini</taxon>
        <taxon>Brenthis</taxon>
    </lineage>
</organism>
<feature type="region of interest" description="Disordered" evidence="8">
    <location>
        <begin position="323"/>
        <end position="342"/>
    </location>
</feature>
<gene>
    <name evidence="10" type="ORF">BINO364_LOCUS10598</name>
</gene>
<dbReference type="Gene3D" id="6.20.240.20">
    <property type="match status" value="1"/>
</dbReference>
<evidence type="ECO:0000256" key="3">
    <source>
        <dbReference type="ARBA" id="ARBA00022741"/>
    </source>
</evidence>
<dbReference type="InterPro" id="IPR036961">
    <property type="entry name" value="Kinesin_motor_dom_sf"/>
</dbReference>
<dbReference type="GO" id="GO:0016459">
    <property type="term" value="C:myosin complex"/>
    <property type="evidence" value="ECO:0007669"/>
    <property type="project" value="UniProtKB-KW"/>
</dbReference>
<sequence>MTHCFPAPPRDRTAARAGKAREGKQRGKPYRLADTRARRPDRDERFDDADVLQRASLIVMKNKSFRPRERAKKGLKNLQSVKTLAGRTAAPAGKRKQPLTVAAQFQHSLAALMETLNQANPFFIRCIKSNSDKVPNVFDEETVQRQLRYTGMLETVRIRQAGYNVRLTYEEFIQLYRILLPKGLLSSQADVRHFLATLNLDRDNYQLGGTKIFMRESEQTKLEYRLHQQIMASIITIQRWFRAVLERRRFLALRRASLVLQGYCRQWLLMRHEAAIKVQSWFRGSRVRRWYLRLRDTATLFQAAARGYLLRKTLPEIRKSRELVPPRTKHESKTPIPSDEVFKPRQPSIEQLKNIIDIQLNMLIQEEAEKTRQLRATQSLPLASLEKKRDNLLESSTAQTYNKRRVSKTQNITDLPLKQSNPSLIHQEANESSPDESWNVNSAKYTQGMVAWPNKITAEDLANELLWLRIDQNYLMAEKNKIRERELAESIASSSEEYLRQVGDWSPGESSDTTKSSSRRTSPQVYQRSLSSTTLEPARALHSLPPVRRDPRDPRDCRDSSAAHRSDVVETGQTTGYLFLSRKNERFPWDRPVCAFLEVNPSEARVSR</sequence>